<dbReference type="Proteomes" id="UP001500427">
    <property type="component" value="Unassembled WGS sequence"/>
</dbReference>
<comment type="caution">
    <text evidence="3">The sequence shown here is derived from an EMBL/GenBank/DDBJ whole genome shotgun (WGS) entry which is preliminary data.</text>
</comment>
<sequence>MRRTTRLTTATLLALGTATAGVGLALASPSASAATPTPPPAPAANRAAPAPSPALAPAAVIADPMSVYVPLMNCRLVATATAGGKIPNGSTRTFQVTGTTGFPTQGGTSGGCGVPSYATAVSARVSSTAADANGVFIAYPTGTPVGQGTLYYGKGVNVTTGANLQVGTGGRITVKNVLGPAHLAIDVNGYFTPQIQGHVELDGTLTSGTPLVLSSTRLATGVFQLTTARDVSRCAAHAAPDGSGAFVANAVPAGRAVNVYTYALNDTPTNIRFTVSVTC</sequence>
<feature type="region of interest" description="Disordered" evidence="1">
    <location>
        <begin position="29"/>
        <end position="49"/>
    </location>
</feature>
<keyword evidence="2" id="KW-0732">Signal</keyword>
<dbReference type="RefSeq" id="WP_345508747.1">
    <property type="nucleotide sequence ID" value="NZ_BAABIW010000024.1"/>
</dbReference>
<gene>
    <name evidence="3" type="ORF">GCM10023258_34410</name>
</gene>
<feature type="chain" id="PRO_5046808477" evidence="2">
    <location>
        <begin position="34"/>
        <end position="279"/>
    </location>
</feature>
<reference evidence="4" key="1">
    <citation type="journal article" date="2019" name="Int. J. Syst. Evol. Microbiol.">
        <title>The Global Catalogue of Microorganisms (GCM) 10K type strain sequencing project: providing services to taxonomists for standard genome sequencing and annotation.</title>
        <authorList>
            <consortium name="The Broad Institute Genomics Platform"/>
            <consortium name="The Broad Institute Genome Sequencing Center for Infectious Disease"/>
            <person name="Wu L."/>
            <person name="Ma J."/>
        </authorList>
    </citation>
    <scope>NUCLEOTIDE SEQUENCE [LARGE SCALE GENOMIC DNA]</scope>
    <source>
        <strain evidence="4">JCM 17687</strain>
    </source>
</reference>
<proteinExistence type="predicted"/>
<evidence type="ECO:0000256" key="1">
    <source>
        <dbReference type="SAM" id="MobiDB-lite"/>
    </source>
</evidence>
<name>A0ABP9JJE0_9MICO</name>
<evidence type="ECO:0000313" key="3">
    <source>
        <dbReference type="EMBL" id="GAA5034033.1"/>
    </source>
</evidence>
<organism evidence="3 4">
    <name type="scientific">Terrabacter aeriphilus</name>
    <dbReference type="NCBI Taxonomy" id="515662"/>
    <lineage>
        <taxon>Bacteria</taxon>
        <taxon>Bacillati</taxon>
        <taxon>Actinomycetota</taxon>
        <taxon>Actinomycetes</taxon>
        <taxon>Micrococcales</taxon>
        <taxon>Intrasporangiaceae</taxon>
        <taxon>Terrabacter</taxon>
    </lineage>
</organism>
<protein>
    <submittedName>
        <fullName evidence="3">Uncharacterized protein</fullName>
    </submittedName>
</protein>
<accession>A0ABP9JJE0</accession>
<keyword evidence="4" id="KW-1185">Reference proteome</keyword>
<evidence type="ECO:0000313" key="4">
    <source>
        <dbReference type="Proteomes" id="UP001500427"/>
    </source>
</evidence>
<dbReference type="EMBL" id="BAABIW010000024">
    <property type="protein sequence ID" value="GAA5034033.1"/>
    <property type="molecule type" value="Genomic_DNA"/>
</dbReference>
<evidence type="ECO:0000256" key="2">
    <source>
        <dbReference type="SAM" id="SignalP"/>
    </source>
</evidence>
<feature type="signal peptide" evidence="2">
    <location>
        <begin position="1"/>
        <end position="33"/>
    </location>
</feature>